<reference evidence="2" key="1">
    <citation type="submission" date="2016-04" db="EMBL/GenBank/DDBJ databases">
        <authorList>
            <person name="Evans L.H."/>
            <person name="Alamgir A."/>
            <person name="Owens N."/>
            <person name="Weber N.D."/>
            <person name="Virtaneva K."/>
            <person name="Barbian K."/>
            <person name="Babar A."/>
            <person name="Rosenke K."/>
        </authorList>
    </citation>
    <scope>NUCLEOTIDE SEQUENCE [LARGE SCALE GENOMIC DNA]</scope>
    <source>
        <strain evidence="2">CBS 101.48</strain>
    </source>
</reference>
<evidence type="ECO:0000313" key="3">
    <source>
        <dbReference type="Proteomes" id="UP000078561"/>
    </source>
</evidence>
<protein>
    <recommendedName>
        <fullName evidence="1">Transcription activator GCR1-like domain-containing protein</fullName>
    </recommendedName>
</protein>
<feature type="domain" description="Transcription activator GCR1-like" evidence="1">
    <location>
        <begin position="26"/>
        <end position="68"/>
    </location>
</feature>
<dbReference type="AlphaFoldDB" id="A0A168Q0E9"/>
<dbReference type="EMBL" id="LT554074">
    <property type="protein sequence ID" value="SAM03288.1"/>
    <property type="molecule type" value="Genomic_DNA"/>
</dbReference>
<keyword evidence="3" id="KW-1185">Reference proteome</keyword>
<evidence type="ECO:0000313" key="2">
    <source>
        <dbReference type="EMBL" id="SAM03288.1"/>
    </source>
</evidence>
<dbReference type="InterPro" id="IPR022210">
    <property type="entry name" value="TF_GCR1-like"/>
</dbReference>
<proteinExistence type="predicted"/>
<organism evidence="2">
    <name type="scientific">Absidia glauca</name>
    <name type="common">Pin mould</name>
    <dbReference type="NCBI Taxonomy" id="4829"/>
    <lineage>
        <taxon>Eukaryota</taxon>
        <taxon>Fungi</taxon>
        <taxon>Fungi incertae sedis</taxon>
        <taxon>Mucoromycota</taxon>
        <taxon>Mucoromycotina</taxon>
        <taxon>Mucoromycetes</taxon>
        <taxon>Mucorales</taxon>
        <taxon>Cunninghamellaceae</taxon>
        <taxon>Absidia</taxon>
    </lineage>
</organism>
<dbReference type="Pfam" id="PF12550">
    <property type="entry name" value="GCR1_C"/>
    <property type="match status" value="1"/>
</dbReference>
<name>A0A168Q0E9_ABSGL</name>
<gene>
    <name evidence="2" type="primary">ABSGL_09106.1 scaffold 10677</name>
</gene>
<dbReference type="OrthoDB" id="2287578at2759"/>
<dbReference type="Proteomes" id="UP000078561">
    <property type="component" value="Unassembled WGS sequence"/>
</dbReference>
<sequence length="92" mass="11022">MSKRRPIHAKGYGHVGDEVYPEFYGHWGGKWREDKKERKFLSRRRSIITTINNFAHQHNITVETAANVAIERHFRLNKSLHYLAEHNYQTFE</sequence>
<dbReference type="InParanoid" id="A0A168Q0E9"/>
<accession>A0A168Q0E9</accession>
<evidence type="ECO:0000259" key="1">
    <source>
        <dbReference type="Pfam" id="PF12550"/>
    </source>
</evidence>